<gene>
    <name evidence="2" type="ORF">RDWZM_003295</name>
</gene>
<feature type="compositionally biased region" description="Basic and acidic residues" evidence="1">
    <location>
        <begin position="86"/>
        <end position="95"/>
    </location>
</feature>
<comment type="caution">
    <text evidence="2">The sequence shown here is derived from an EMBL/GenBank/DDBJ whole genome shotgun (WGS) entry which is preliminary data.</text>
</comment>
<accession>A0A9Q0MJA1</accession>
<sequence length="95" mass="9846">MAAPLSSSNVIGQCKQPVSIIENSNLDSLIPMTSQESSTPSILSSSSSSKKARSVPQVGQFGQPMPGNHQFGPQSPAQAAIQPHVGKCERSPVSS</sequence>
<feature type="compositionally biased region" description="Low complexity" evidence="1">
    <location>
        <begin position="34"/>
        <end position="49"/>
    </location>
</feature>
<evidence type="ECO:0000256" key="1">
    <source>
        <dbReference type="SAM" id="MobiDB-lite"/>
    </source>
</evidence>
<evidence type="ECO:0000313" key="3">
    <source>
        <dbReference type="Proteomes" id="UP001142055"/>
    </source>
</evidence>
<dbReference type="Proteomes" id="UP001142055">
    <property type="component" value="Chromosome 1"/>
</dbReference>
<dbReference type="AlphaFoldDB" id="A0A9Q0MJA1"/>
<protein>
    <submittedName>
        <fullName evidence="2">Uncharacterized protein</fullName>
    </submittedName>
</protein>
<reference evidence="2" key="1">
    <citation type="submission" date="2022-12" db="EMBL/GenBank/DDBJ databases">
        <title>Genome assemblies of Blomia tropicalis.</title>
        <authorList>
            <person name="Cui Y."/>
        </authorList>
    </citation>
    <scope>NUCLEOTIDE SEQUENCE</scope>
    <source>
        <tissue evidence="2">Adult mites</tissue>
    </source>
</reference>
<feature type="region of interest" description="Disordered" evidence="1">
    <location>
        <begin position="31"/>
        <end position="95"/>
    </location>
</feature>
<name>A0A9Q0MJA1_BLOTA</name>
<organism evidence="2 3">
    <name type="scientific">Blomia tropicalis</name>
    <name type="common">Mite</name>
    <dbReference type="NCBI Taxonomy" id="40697"/>
    <lineage>
        <taxon>Eukaryota</taxon>
        <taxon>Metazoa</taxon>
        <taxon>Ecdysozoa</taxon>
        <taxon>Arthropoda</taxon>
        <taxon>Chelicerata</taxon>
        <taxon>Arachnida</taxon>
        <taxon>Acari</taxon>
        <taxon>Acariformes</taxon>
        <taxon>Sarcoptiformes</taxon>
        <taxon>Astigmata</taxon>
        <taxon>Glycyphagoidea</taxon>
        <taxon>Echimyopodidae</taxon>
        <taxon>Blomia</taxon>
    </lineage>
</organism>
<dbReference type="EMBL" id="JAPWDV010000001">
    <property type="protein sequence ID" value="KAJ6224750.1"/>
    <property type="molecule type" value="Genomic_DNA"/>
</dbReference>
<keyword evidence="3" id="KW-1185">Reference proteome</keyword>
<proteinExistence type="predicted"/>
<evidence type="ECO:0000313" key="2">
    <source>
        <dbReference type="EMBL" id="KAJ6224750.1"/>
    </source>
</evidence>